<evidence type="ECO:0000256" key="4">
    <source>
        <dbReference type="ARBA" id="ARBA00007185"/>
    </source>
</evidence>
<dbReference type="RefSeq" id="WP_344716955.1">
    <property type="nucleotide sequence ID" value="NZ_BAAAVS010000058.1"/>
</dbReference>
<dbReference type="InterPro" id="IPR036008">
    <property type="entry name" value="Aconitase_4Fe-4S_dom"/>
</dbReference>
<evidence type="ECO:0000256" key="10">
    <source>
        <dbReference type="ARBA" id="ARBA00030846"/>
    </source>
</evidence>
<dbReference type="InterPro" id="IPR001030">
    <property type="entry name" value="Acoase/IPM_deHydtase_lsu_aba"/>
</dbReference>
<comment type="catalytic activity">
    <reaction evidence="1">
        <text>(2S,3R)-3-hydroxybutane-1,2,3-tricarboxylate = 2-methyl-cis-aconitate + H2O</text>
        <dbReference type="Rhea" id="RHEA:17941"/>
        <dbReference type="ChEBI" id="CHEBI:15377"/>
        <dbReference type="ChEBI" id="CHEBI:57429"/>
        <dbReference type="ChEBI" id="CHEBI:57872"/>
        <dbReference type="EC" id="4.2.1.99"/>
    </reaction>
</comment>
<evidence type="ECO:0000259" key="15">
    <source>
        <dbReference type="Pfam" id="PF00694"/>
    </source>
</evidence>
<accession>A0ABP6LJN2</accession>
<dbReference type="Pfam" id="PF00694">
    <property type="entry name" value="Aconitase_C"/>
    <property type="match status" value="1"/>
</dbReference>
<dbReference type="Proteomes" id="UP001501035">
    <property type="component" value="Unassembled WGS sequence"/>
</dbReference>
<sequence length="938" mass="101414">MSIDSFGARGTLEVGDKSYEIFRINTVKGIERLPYSLKVLAENLLRTEDGANITKDHIEALGNWDPSADPSIEIQFTPARVLMQDFTGVPCVVDLATMREAVAALGGDPNKVNPLSPAEMVIDHSVILDVFGRADAFERNVELEYQRNSERYQFLRWGQGAFDDFKVVPPGTGIVHQVNIEYLARVIMTRDGQAYPDTCVGTDSHTTMENGLGVLGWGVGGIEAEAAMLGQPVSMLIPRVVGFKLTGEIQPGVTATDVVLTVTDILRRHGVVGKFVEFYGKGVAEVPLANRATLGNMSPEFGSTCAIFPIDDETINYLRLTGRTDEELALVEAYAKEQGMWHNPDQEPEFSEHLELDLGTVVPSIAGPKRPQDRILLSESKVAFRKDIHNYVEEHHHAPKNGLDEGLDESFPASDPVSITPNSATLSFADDDAVESAANGAHGRPSKPIEVTSDGNTFILDHGAVAVAGITSCTNTSNPSVMIGAGLLARNAVEKGLTSKPWVKTNMAPGSQVVSDYYEKAGLWPYLEKLGFYLGGYGCTTCIGNTGPLPEAISAAVNDNDLSVTAVLSGNRNFEGRISPDVKMNYLASPPLVIAYALAGTMDFDFESEPLGTDTEGNDVFLKDIWPSAQEIDDTIKAAINEDMFRSSYADVFKGDERWRSLSTPDGDTFAWDDKSTYVRKAPYFDGMTLEPSPVSDIKGARVLALLGDSVTTDHISPAGPIKPGTPAAQYLDSHGVARKDYNSLGSRRGNHEVMIRGTFANIRLQNQLLDGVSGGYTRDFTQDGGPQSFIYDASVNYQKAGIPLVVLGGKEYGSGSSRDWAAKGTVLLGVKAVITESFERIHRSNLIGMGVVPLQFPAGESAKSLGLTGTEVFDIEGIEKLNEGVTPPTMHVTATKEDGDTIEFDAVVRIDTPGEADYYRNGGILQYVLRNMLKADA</sequence>
<dbReference type="InterPro" id="IPR006249">
    <property type="entry name" value="Aconitase/IRP2"/>
</dbReference>
<comment type="subunit">
    <text evidence="5">Monomer.</text>
</comment>
<evidence type="ECO:0000259" key="14">
    <source>
        <dbReference type="Pfam" id="PF00330"/>
    </source>
</evidence>
<dbReference type="NCBIfam" id="NF006757">
    <property type="entry name" value="PRK09277.1"/>
    <property type="match status" value="1"/>
</dbReference>
<dbReference type="Pfam" id="PF00330">
    <property type="entry name" value="Aconitase"/>
    <property type="match status" value="1"/>
</dbReference>
<dbReference type="CDD" id="cd01580">
    <property type="entry name" value="AcnA_IRP_Swivel"/>
    <property type="match status" value="1"/>
</dbReference>
<evidence type="ECO:0000256" key="3">
    <source>
        <dbReference type="ARBA" id="ARBA00005026"/>
    </source>
</evidence>
<dbReference type="InterPro" id="IPR044137">
    <property type="entry name" value="AcnA_IRP_Swivel"/>
</dbReference>
<dbReference type="Gene3D" id="6.10.190.10">
    <property type="match status" value="1"/>
</dbReference>
<evidence type="ECO:0000256" key="5">
    <source>
        <dbReference type="ARBA" id="ARBA00011245"/>
    </source>
</evidence>
<dbReference type="Gene3D" id="3.20.19.10">
    <property type="entry name" value="Aconitase, domain 4"/>
    <property type="match status" value="1"/>
</dbReference>
<comment type="similarity">
    <text evidence="4">Belongs to the aconitase/IPM isomerase family.</text>
</comment>
<dbReference type="InterPro" id="IPR015931">
    <property type="entry name" value="Acnase/IPM_dHydase_lsu_aba_1/3"/>
</dbReference>
<dbReference type="PANTHER" id="PTHR11670">
    <property type="entry name" value="ACONITASE/IRON-RESPONSIVE ELEMENT FAMILY MEMBER"/>
    <property type="match status" value="1"/>
</dbReference>
<proteinExistence type="inferred from homology"/>
<dbReference type="PROSITE" id="PS01244">
    <property type="entry name" value="ACONITASE_2"/>
    <property type="match status" value="1"/>
</dbReference>
<evidence type="ECO:0000313" key="17">
    <source>
        <dbReference type="Proteomes" id="UP001501035"/>
    </source>
</evidence>
<dbReference type="SUPFAM" id="SSF53732">
    <property type="entry name" value="Aconitase iron-sulfur domain"/>
    <property type="match status" value="1"/>
</dbReference>
<dbReference type="Gene3D" id="3.30.499.10">
    <property type="entry name" value="Aconitase, domain 3"/>
    <property type="match status" value="2"/>
</dbReference>
<evidence type="ECO:0000256" key="13">
    <source>
        <dbReference type="SAM" id="MobiDB-lite"/>
    </source>
</evidence>
<evidence type="ECO:0000256" key="7">
    <source>
        <dbReference type="ARBA" id="ARBA00022723"/>
    </source>
</evidence>
<dbReference type="SUPFAM" id="SSF52016">
    <property type="entry name" value="LeuD/IlvD-like"/>
    <property type="match status" value="1"/>
</dbReference>
<gene>
    <name evidence="16" type="primary">acnA</name>
    <name evidence="16" type="ORF">GCM10010528_28300</name>
</gene>
<comment type="pathway">
    <text evidence="3">Organic acid metabolism; propanoate degradation.</text>
</comment>
<evidence type="ECO:0000256" key="8">
    <source>
        <dbReference type="ARBA" id="ARBA00023004"/>
    </source>
</evidence>
<dbReference type="InterPro" id="IPR000573">
    <property type="entry name" value="AconitaseA/IPMdHydase_ssu_swvl"/>
</dbReference>
<dbReference type="InterPro" id="IPR015928">
    <property type="entry name" value="Aconitase/3IPM_dehydase_swvl"/>
</dbReference>
<organism evidence="16 17">
    <name type="scientific">Gordonia defluvii</name>
    <dbReference type="NCBI Taxonomy" id="283718"/>
    <lineage>
        <taxon>Bacteria</taxon>
        <taxon>Bacillati</taxon>
        <taxon>Actinomycetota</taxon>
        <taxon>Actinomycetes</taxon>
        <taxon>Mycobacteriales</taxon>
        <taxon>Gordoniaceae</taxon>
        <taxon>Gordonia</taxon>
    </lineage>
</organism>
<comment type="cofactor">
    <cofactor evidence="2">
        <name>[4Fe-4S] cluster</name>
        <dbReference type="ChEBI" id="CHEBI:49883"/>
    </cofactor>
</comment>
<keyword evidence="7" id="KW-0479">Metal-binding</keyword>
<feature type="region of interest" description="Disordered" evidence="13">
    <location>
        <begin position="396"/>
        <end position="415"/>
    </location>
</feature>
<dbReference type="EMBL" id="BAAAVS010000058">
    <property type="protein sequence ID" value="GAA3047409.1"/>
    <property type="molecule type" value="Genomic_DNA"/>
</dbReference>
<evidence type="ECO:0000256" key="12">
    <source>
        <dbReference type="ARBA" id="ARBA00033025"/>
    </source>
</evidence>
<feature type="domain" description="Aconitase A/isopropylmalate dehydratase small subunit swivel" evidence="15">
    <location>
        <begin position="729"/>
        <end position="859"/>
    </location>
</feature>
<evidence type="ECO:0000313" key="16">
    <source>
        <dbReference type="EMBL" id="GAA3047409.1"/>
    </source>
</evidence>
<keyword evidence="9" id="KW-0411">Iron-sulfur</keyword>
<name>A0ABP6LJN2_9ACTN</name>
<evidence type="ECO:0000256" key="6">
    <source>
        <dbReference type="ARBA" id="ARBA00013250"/>
    </source>
</evidence>
<evidence type="ECO:0000256" key="11">
    <source>
        <dbReference type="ARBA" id="ARBA00031613"/>
    </source>
</evidence>
<evidence type="ECO:0000256" key="9">
    <source>
        <dbReference type="ARBA" id="ARBA00023014"/>
    </source>
</evidence>
<keyword evidence="17" id="KW-1185">Reference proteome</keyword>
<evidence type="ECO:0000256" key="2">
    <source>
        <dbReference type="ARBA" id="ARBA00001966"/>
    </source>
</evidence>
<keyword evidence="8" id="KW-0408">Iron</keyword>
<dbReference type="PROSITE" id="PS00450">
    <property type="entry name" value="ACONITASE_1"/>
    <property type="match status" value="1"/>
</dbReference>
<feature type="domain" description="Aconitase/3-isopropylmalate dehydratase large subunit alpha/beta/alpha" evidence="14">
    <location>
        <begin position="73"/>
        <end position="600"/>
    </location>
</feature>
<evidence type="ECO:0000256" key="1">
    <source>
        <dbReference type="ARBA" id="ARBA00000118"/>
    </source>
</evidence>
<comment type="caution">
    <text evidence="16">The sequence shown here is derived from an EMBL/GenBank/DDBJ whole genome shotgun (WGS) entry which is preliminary data.</text>
</comment>
<dbReference type="EC" id="4.2.1.99" evidence="6"/>
<dbReference type="NCBIfam" id="NF009520">
    <property type="entry name" value="PRK12881.1"/>
    <property type="match status" value="1"/>
</dbReference>
<dbReference type="PRINTS" id="PR00415">
    <property type="entry name" value="ACONITASE"/>
</dbReference>
<reference evidence="17" key="1">
    <citation type="journal article" date="2019" name="Int. J. Syst. Evol. Microbiol.">
        <title>The Global Catalogue of Microorganisms (GCM) 10K type strain sequencing project: providing services to taxonomists for standard genome sequencing and annotation.</title>
        <authorList>
            <consortium name="The Broad Institute Genomics Platform"/>
            <consortium name="The Broad Institute Genome Sequencing Center for Infectious Disease"/>
            <person name="Wu L."/>
            <person name="Ma J."/>
        </authorList>
    </citation>
    <scope>NUCLEOTIDE SEQUENCE [LARGE SCALE GENOMIC DNA]</scope>
    <source>
        <strain evidence="17">JCM 14234</strain>
    </source>
</reference>
<dbReference type="InterPro" id="IPR018136">
    <property type="entry name" value="Aconitase_4Fe-4S_BS"/>
</dbReference>
<protein>
    <recommendedName>
        <fullName evidence="6">2-methylisocitrate dehydratase</fullName>
        <ecNumber evidence="6">4.2.1.99</ecNumber>
    </recommendedName>
    <alternativeName>
        <fullName evidence="11">(2R,3S)-2-methylisocitrate dehydratase</fullName>
    </alternativeName>
    <alternativeName>
        <fullName evidence="10">(2S,3R)-3-hydroxybutane-1,2,3-tricarboxylate dehydratase</fullName>
    </alternativeName>
    <alternativeName>
        <fullName evidence="12">Probable 2-methyl-cis-aconitate hydratase</fullName>
    </alternativeName>
</protein>